<dbReference type="Pfam" id="PF02518">
    <property type="entry name" value="HATPase_c"/>
    <property type="match status" value="1"/>
</dbReference>
<evidence type="ECO:0000256" key="7">
    <source>
        <dbReference type="ARBA" id="ARBA00022840"/>
    </source>
</evidence>
<dbReference type="SMART" id="SM00387">
    <property type="entry name" value="HATPase_c"/>
    <property type="match status" value="1"/>
</dbReference>
<dbReference type="EMBL" id="CM001370">
    <property type="protein sequence ID" value="EHJ45921.1"/>
    <property type="molecule type" value="Genomic_DNA"/>
</dbReference>
<evidence type="ECO:0000256" key="9">
    <source>
        <dbReference type="SAM" id="Phobius"/>
    </source>
</evidence>
<organism evidence="11 12">
    <name type="scientific">Solidesulfovibrio carbinoliphilus subsp. oakridgensis</name>
    <dbReference type="NCBI Taxonomy" id="694327"/>
    <lineage>
        <taxon>Bacteria</taxon>
        <taxon>Pseudomonadati</taxon>
        <taxon>Thermodesulfobacteriota</taxon>
        <taxon>Desulfovibrionia</taxon>
        <taxon>Desulfovibrionales</taxon>
        <taxon>Desulfovibrionaceae</taxon>
        <taxon>Solidesulfovibrio</taxon>
    </lineage>
</organism>
<dbReference type="InterPro" id="IPR036890">
    <property type="entry name" value="HATPase_C_sf"/>
</dbReference>
<dbReference type="PANTHER" id="PTHR43065:SF10">
    <property type="entry name" value="PEROXIDE STRESS-ACTIVATED HISTIDINE KINASE MAK3"/>
    <property type="match status" value="1"/>
</dbReference>
<dbReference type="OrthoDB" id="9808844at2"/>
<sequence length="337" mass="36287">MNLKAIMIVGSIVVVTALHYGVAPSHPALHLLHRELYFIPILLAGFWFGLRVALLTSLAITVLYLPPILSGKMLHDTPATVIAQLIMFNVVALLMGLLEDRRAREQERLLGAEKMALLGRAAAAIGLEVKDVVVALRRLVREGGGFRNPGVEPDVQCEIDRLDHLLYALVRVIPSHQVPAISLDINDLVTASAARLESVAHKVGVKLMVENDPAGCRTRAVSEEFGGIIDALVKNAVEASPAGGIVTIATGRQGQFCLITVRDKGQGIPPEHIDKIFMPFFSTKPRGHGLTLASTKKFLKDIGGDITVESEPGKGAAFHLHIPRERAGDEPLMGFGA</sequence>
<dbReference type="GO" id="GO:0000160">
    <property type="term" value="P:phosphorelay signal transduction system"/>
    <property type="evidence" value="ECO:0007669"/>
    <property type="project" value="UniProtKB-KW"/>
</dbReference>
<dbReference type="PANTHER" id="PTHR43065">
    <property type="entry name" value="SENSOR HISTIDINE KINASE"/>
    <property type="match status" value="1"/>
</dbReference>
<keyword evidence="3" id="KW-0597">Phosphoprotein</keyword>
<evidence type="ECO:0000256" key="8">
    <source>
        <dbReference type="ARBA" id="ARBA00023012"/>
    </source>
</evidence>
<keyword evidence="7" id="KW-0067">ATP-binding</keyword>
<dbReference type="PROSITE" id="PS50109">
    <property type="entry name" value="HIS_KIN"/>
    <property type="match status" value="1"/>
</dbReference>
<dbReference type="RefSeq" id="WP_006918407.1">
    <property type="nucleotide sequence ID" value="NZ_CM001370.1"/>
</dbReference>
<evidence type="ECO:0000256" key="5">
    <source>
        <dbReference type="ARBA" id="ARBA00022741"/>
    </source>
</evidence>
<name>G7QEC5_9BACT</name>
<evidence type="ECO:0000313" key="11">
    <source>
        <dbReference type="EMBL" id="EHJ45921.1"/>
    </source>
</evidence>
<feature type="transmembrane region" description="Helical" evidence="9">
    <location>
        <begin position="6"/>
        <end position="24"/>
    </location>
</feature>
<comment type="catalytic activity">
    <reaction evidence="1">
        <text>ATP + protein L-histidine = ADP + protein N-phospho-L-histidine.</text>
        <dbReference type="EC" id="2.7.13.3"/>
    </reaction>
</comment>
<evidence type="ECO:0000313" key="12">
    <source>
        <dbReference type="Proteomes" id="UP000004662"/>
    </source>
</evidence>
<dbReference type="InterPro" id="IPR005467">
    <property type="entry name" value="His_kinase_dom"/>
</dbReference>
<feature type="domain" description="Histidine kinase" evidence="10">
    <location>
        <begin position="124"/>
        <end position="326"/>
    </location>
</feature>
<dbReference type="Gene3D" id="3.30.565.10">
    <property type="entry name" value="Histidine kinase-like ATPase, C-terminal domain"/>
    <property type="match status" value="1"/>
</dbReference>
<dbReference type="Proteomes" id="UP000004662">
    <property type="component" value="Plasmid pFW10102"/>
</dbReference>
<keyword evidence="5" id="KW-0547">Nucleotide-binding</keyword>
<dbReference type="EC" id="2.7.13.3" evidence="2"/>
<protein>
    <recommendedName>
        <fullName evidence="2">histidine kinase</fullName>
        <ecNumber evidence="2">2.7.13.3</ecNumber>
    </recommendedName>
</protein>
<reference evidence="12" key="1">
    <citation type="journal article" date="2015" name="Genome Announc.">
        <title>High-Quality Draft Genome Sequence of Desulfovibrio carbinoliphilus FW-101-2B, an Organic Acid-Oxidizing Sulfate-Reducing Bacterium Isolated from Uranium(VI)-Contaminated Groundwater.</title>
        <authorList>
            <person name="Ramsay B.D."/>
            <person name="Hwang C."/>
            <person name="Woo H.L."/>
            <person name="Carroll S.L."/>
            <person name="Lucas S."/>
            <person name="Han J."/>
            <person name="Lapidus A.L."/>
            <person name="Cheng J.F."/>
            <person name="Goodwin L.A."/>
            <person name="Pitluck S."/>
            <person name="Peters L."/>
            <person name="Chertkov O."/>
            <person name="Held B."/>
            <person name="Detter J.C."/>
            <person name="Han C.S."/>
            <person name="Tapia R."/>
            <person name="Land M.L."/>
            <person name="Hauser L.J."/>
            <person name="Kyrpides N.C."/>
            <person name="Ivanova N.N."/>
            <person name="Mikhailova N."/>
            <person name="Pagani I."/>
            <person name="Woyke T."/>
            <person name="Arkin A.P."/>
            <person name="Dehal P."/>
            <person name="Chivian D."/>
            <person name="Criddle C.S."/>
            <person name="Wu W."/>
            <person name="Chakraborty R."/>
            <person name="Hazen T.C."/>
            <person name="Fields M.W."/>
        </authorList>
    </citation>
    <scope>NUCLEOTIDE SEQUENCE [LARGE SCALE GENOMIC DNA]</scope>
    <source>
        <strain evidence="12">FW-101-2B</strain>
    </source>
</reference>
<evidence type="ECO:0000256" key="6">
    <source>
        <dbReference type="ARBA" id="ARBA00022777"/>
    </source>
</evidence>
<keyword evidence="9" id="KW-0812">Transmembrane</keyword>
<feature type="transmembrane region" description="Helical" evidence="9">
    <location>
        <begin position="36"/>
        <end position="65"/>
    </location>
</feature>
<keyword evidence="12" id="KW-1185">Reference proteome</keyword>
<dbReference type="InterPro" id="IPR003594">
    <property type="entry name" value="HATPase_dom"/>
</dbReference>
<dbReference type="GO" id="GO:0004673">
    <property type="term" value="F:protein histidine kinase activity"/>
    <property type="evidence" value="ECO:0007669"/>
    <property type="project" value="UniProtKB-EC"/>
</dbReference>
<dbReference type="InterPro" id="IPR004358">
    <property type="entry name" value="Sig_transdc_His_kin-like_C"/>
</dbReference>
<keyword evidence="9" id="KW-0472">Membrane</keyword>
<keyword evidence="6 11" id="KW-0418">Kinase</keyword>
<keyword evidence="11" id="KW-0614">Plasmid</keyword>
<dbReference type="AlphaFoldDB" id="G7QEC5"/>
<evidence type="ECO:0000256" key="4">
    <source>
        <dbReference type="ARBA" id="ARBA00022679"/>
    </source>
</evidence>
<evidence type="ECO:0000256" key="3">
    <source>
        <dbReference type="ARBA" id="ARBA00022553"/>
    </source>
</evidence>
<geneLocation type="plasmid" evidence="11 12">
    <name>pFW10102</name>
</geneLocation>
<evidence type="ECO:0000256" key="2">
    <source>
        <dbReference type="ARBA" id="ARBA00012438"/>
    </source>
</evidence>
<accession>G7QEC5</accession>
<proteinExistence type="predicted"/>
<keyword evidence="4" id="KW-0808">Transferase</keyword>
<evidence type="ECO:0000256" key="1">
    <source>
        <dbReference type="ARBA" id="ARBA00000085"/>
    </source>
</evidence>
<dbReference type="SUPFAM" id="SSF55874">
    <property type="entry name" value="ATPase domain of HSP90 chaperone/DNA topoisomerase II/histidine kinase"/>
    <property type="match status" value="1"/>
</dbReference>
<keyword evidence="8" id="KW-0902">Two-component regulatory system</keyword>
<dbReference type="HOGENOM" id="CLU_000445_114_39_7"/>
<keyword evidence="9" id="KW-1133">Transmembrane helix</keyword>
<evidence type="ECO:0000259" key="10">
    <source>
        <dbReference type="PROSITE" id="PS50109"/>
    </source>
</evidence>
<dbReference type="PRINTS" id="PR00344">
    <property type="entry name" value="BCTRLSENSOR"/>
</dbReference>
<dbReference type="GO" id="GO:0005524">
    <property type="term" value="F:ATP binding"/>
    <property type="evidence" value="ECO:0007669"/>
    <property type="project" value="UniProtKB-KW"/>
</dbReference>
<feature type="transmembrane region" description="Helical" evidence="9">
    <location>
        <begin position="77"/>
        <end position="98"/>
    </location>
</feature>
<gene>
    <name evidence="11" type="ORF">DFW101_3736</name>
</gene>